<evidence type="ECO:0000313" key="3">
    <source>
        <dbReference type="Proteomes" id="UP001500212"/>
    </source>
</evidence>
<keyword evidence="3" id="KW-1185">Reference proteome</keyword>
<dbReference type="EMBL" id="BAABHJ010000008">
    <property type="protein sequence ID" value="GAA4609561.1"/>
    <property type="molecule type" value="Genomic_DNA"/>
</dbReference>
<comment type="caution">
    <text evidence="2">The sequence shown here is derived from an EMBL/GenBank/DDBJ whole genome shotgun (WGS) entry which is preliminary data.</text>
</comment>
<proteinExistence type="predicted"/>
<evidence type="ECO:0000256" key="1">
    <source>
        <dbReference type="SAM" id="MobiDB-lite"/>
    </source>
</evidence>
<protein>
    <submittedName>
        <fullName evidence="2">Uncharacterized protein</fullName>
    </submittedName>
</protein>
<dbReference type="Proteomes" id="UP001500212">
    <property type="component" value="Unassembled WGS sequence"/>
</dbReference>
<accession>A0ABP8TM47</accession>
<reference evidence="3" key="1">
    <citation type="journal article" date="2019" name="Int. J. Syst. Evol. Microbiol.">
        <title>The Global Catalogue of Microorganisms (GCM) 10K type strain sequencing project: providing services to taxonomists for standard genome sequencing and annotation.</title>
        <authorList>
            <consortium name="The Broad Institute Genomics Platform"/>
            <consortium name="The Broad Institute Genome Sequencing Center for Infectious Disease"/>
            <person name="Wu L."/>
            <person name="Ma J."/>
        </authorList>
    </citation>
    <scope>NUCLEOTIDE SEQUENCE [LARGE SCALE GENOMIC DNA]</scope>
    <source>
        <strain evidence="3">JCM 17938</strain>
    </source>
</reference>
<evidence type="ECO:0000313" key="2">
    <source>
        <dbReference type="EMBL" id="GAA4609561.1"/>
    </source>
</evidence>
<gene>
    <name evidence="2" type="ORF">GCM10023195_38700</name>
</gene>
<feature type="region of interest" description="Disordered" evidence="1">
    <location>
        <begin position="1"/>
        <end position="25"/>
    </location>
</feature>
<organism evidence="2 3">
    <name type="scientific">Actinoallomurus liliacearum</name>
    <dbReference type="NCBI Taxonomy" id="1080073"/>
    <lineage>
        <taxon>Bacteria</taxon>
        <taxon>Bacillati</taxon>
        <taxon>Actinomycetota</taxon>
        <taxon>Actinomycetes</taxon>
        <taxon>Streptosporangiales</taxon>
        <taxon>Thermomonosporaceae</taxon>
        <taxon>Actinoallomurus</taxon>
    </lineage>
</organism>
<sequence length="197" mass="21028">MHTMPPPDPLETTVPDPVVRRRPRLSPGRRRMVEAGAFAVLATAYLVTEWTDHVHQASSTWTRPEKVSVVRFGAAGVLGRAEWRMLGRDAAASAKSRLAPPGAVHLTLLLQVRPLDAQGVKDAKGAAFQVRDPQGHIWTAYGAVGGGKDPAVGSVTRVTVTTDVPAKAASTVLLEVRANALSAGRQTGPIRILRFAH</sequence>
<name>A0ABP8TM47_9ACTN</name>